<comment type="caution">
    <text evidence="1">The sequence shown here is derived from an EMBL/GenBank/DDBJ whole genome shotgun (WGS) entry which is preliminary data.</text>
</comment>
<evidence type="ECO:0000313" key="2">
    <source>
        <dbReference type="Proteomes" id="UP000717996"/>
    </source>
</evidence>
<evidence type="ECO:0000313" key="1">
    <source>
        <dbReference type="EMBL" id="KAG1520204.1"/>
    </source>
</evidence>
<dbReference type="Proteomes" id="UP000717996">
    <property type="component" value="Unassembled WGS sequence"/>
</dbReference>
<gene>
    <name evidence="1" type="ORF">G6F51_014743</name>
</gene>
<dbReference type="EMBL" id="JAANIT010016676">
    <property type="protein sequence ID" value="KAG1520204.1"/>
    <property type="molecule type" value="Genomic_DNA"/>
</dbReference>
<name>A0A9P7BY33_RHIOR</name>
<reference evidence="1" key="1">
    <citation type="journal article" date="2020" name="Microb. Genom.">
        <title>Genetic diversity of clinical and environmental Mucorales isolates obtained from an investigation of mucormycosis cases among solid organ transplant recipients.</title>
        <authorList>
            <person name="Nguyen M.H."/>
            <person name="Kaul D."/>
            <person name="Muto C."/>
            <person name="Cheng S.J."/>
            <person name="Richter R.A."/>
            <person name="Bruno V.M."/>
            <person name="Liu G."/>
            <person name="Beyhan S."/>
            <person name="Sundermann A.J."/>
            <person name="Mounaud S."/>
            <person name="Pasculle A.W."/>
            <person name="Nierman W.C."/>
            <person name="Driscoll E."/>
            <person name="Cumbie R."/>
            <person name="Clancy C.J."/>
            <person name="Dupont C.L."/>
        </authorList>
    </citation>
    <scope>NUCLEOTIDE SEQUENCE</scope>
    <source>
        <strain evidence="1">GL16</strain>
    </source>
</reference>
<accession>A0A9P7BY33</accession>
<organism evidence="1 2">
    <name type="scientific">Rhizopus oryzae</name>
    <name type="common">Mucormycosis agent</name>
    <name type="synonym">Rhizopus arrhizus var. delemar</name>
    <dbReference type="NCBI Taxonomy" id="64495"/>
    <lineage>
        <taxon>Eukaryota</taxon>
        <taxon>Fungi</taxon>
        <taxon>Fungi incertae sedis</taxon>
        <taxon>Mucoromycota</taxon>
        <taxon>Mucoromycotina</taxon>
        <taxon>Mucoromycetes</taxon>
        <taxon>Mucorales</taxon>
        <taxon>Mucorineae</taxon>
        <taxon>Rhizopodaceae</taxon>
        <taxon>Rhizopus</taxon>
    </lineage>
</organism>
<dbReference type="AlphaFoldDB" id="A0A9P7BY33"/>
<proteinExistence type="predicted"/>
<protein>
    <submittedName>
        <fullName evidence="1">Uncharacterized protein</fullName>
    </submittedName>
</protein>
<sequence length="81" mass="9263">MEFIDDHALDEIVDFHGAAALQRQPVERGEHLRQQAPGFGHQRDFVRLLDHRHVRPARAPAPVAARRPRAVRWRRCPGSSA</sequence>